<dbReference type="Pfam" id="PF00005">
    <property type="entry name" value="ABC_tran"/>
    <property type="match status" value="1"/>
</dbReference>
<dbReference type="PANTHER" id="PTHR42939">
    <property type="entry name" value="ABC TRANSPORTER ATP-BINDING PROTEIN ALBC-RELATED"/>
    <property type="match status" value="1"/>
</dbReference>
<keyword evidence="3 6" id="KW-0067">ATP-binding</keyword>
<dbReference type="EMBL" id="JBHSNW010000018">
    <property type="protein sequence ID" value="MFC5819269.1"/>
    <property type="molecule type" value="Genomic_DNA"/>
</dbReference>
<dbReference type="GO" id="GO:0005524">
    <property type="term" value="F:ATP binding"/>
    <property type="evidence" value="ECO:0007669"/>
    <property type="project" value="UniProtKB-KW"/>
</dbReference>
<keyword evidence="7" id="KW-1185">Reference proteome</keyword>
<dbReference type="InterPro" id="IPR003439">
    <property type="entry name" value="ABC_transporter-like_ATP-bd"/>
</dbReference>
<organism evidence="6 7">
    <name type="scientific">Nonomuraea harbinensis</name>
    <dbReference type="NCBI Taxonomy" id="1286938"/>
    <lineage>
        <taxon>Bacteria</taxon>
        <taxon>Bacillati</taxon>
        <taxon>Actinomycetota</taxon>
        <taxon>Actinomycetes</taxon>
        <taxon>Streptosporangiales</taxon>
        <taxon>Streptosporangiaceae</taxon>
        <taxon>Nonomuraea</taxon>
    </lineage>
</organism>
<evidence type="ECO:0000256" key="4">
    <source>
        <dbReference type="SAM" id="Phobius"/>
    </source>
</evidence>
<evidence type="ECO:0000256" key="2">
    <source>
        <dbReference type="ARBA" id="ARBA00022741"/>
    </source>
</evidence>
<sequence length="190" mass="20444">MRTSGLGRRYRQRWALRWALREATIAVLAGARAALVGPNGAGKSTLLNLVSGLLTPTAGRAEVFGRPLGTAAVAFVAQDKPLYRRWSVADLLRFGSAANPRGDRAAAQSLLPGHDIGPRERVDRLCGGQRTRRPDRYRLSGDPTPRLALKDITMAHNPKFIRRRLGTTVLVVVAVLVAAILLAGVIALLG</sequence>
<evidence type="ECO:0000313" key="6">
    <source>
        <dbReference type="EMBL" id="MFC5819269.1"/>
    </source>
</evidence>
<protein>
    <submittedName>
        <fullName evidence="6">ATP-binding cassette domain-containing protein</fullName>
    </submittedName>
</protein>
<feature type="transmembrane region" description="Helical" evidence="4">
    <location>
        <begin position="169"/>
        <end position="189"/>
    </location>
</feature>
<keyword evidence="2" id="KW-0547">Nucleotide-binding</keyword>
<keyword evidence="4" id="KW-1133">Transmembrane helix</keyword>
<evidence type="ECO:0000256" key="1">
    <source>
        <dbReference type="ARBA" id="ARBA00022448"/>
    </source>
</evidence>
<dbReference type="Gene3D" id="3.40.50.300">
    <property type="entry name" value="P-loop containing nucleotide triphosphate hydrolases"/>
    <property type="match status" value="1"/>
</dbReference>
<evidence type="ECO:0000313" key="7">
    <source>
        <dbReference type="Proteomes" id="UP001596096"/>
    </source>
</evidence>
<feature type="domain" description="ABC transporter" evidence="5">
    <location>
        <begin position="22"/>
        <end position="132"/>
    </location>
</feature>
<dbReference type="InterPro" id="IPR027417">
    <property type="entry name" value="P-loop_NTPase"/>
</dbReference>
<dbReference type="Proteomes" id="UP001596096">
    <property type="component" value="Unassembled WGS sequence"/>
</dbReference>
<evidence type="ECO:0000259" key="5">
    <source>
        <dbReference type="Pfam" id="PF00005"/>
    </source>
</evidence>
<keyword evidence="4" id="KW-0472">Membrane</keyword>
<keyword evidence="4" id="KW-0812">Transmembrane</keyword>
<evidence type="ECO:0000256" key="3">
    <source>
        <dbReference type="ARBA" id="ARBA00022840"/>
    </source>
</evidence>
<name>A0ABW1C2E7_9ACTN</name>
<dbReference type="InterPro" id="IPR051782">
    <property type="entry name" value="ABC_Transporter_VariousFunc"/>
</dbReference>
<keyword evidence="1" id="KW-0813">Transport</keyword>
<reference evidence="7" key="1">
    <citation type="journal article" date="2019" name="Int. J. Syst. Evol. Microbiol.">
        <title>The Global Catalogue of Microorganisms (GCM) 10K type strain sequencing project: providing services to taxonomists for standard genome sequencing and annotation.</title>
        <authorList>
            <consortium name="The Broad Institute Genomics Platform"/>
            <consortium name="The Broad Institute Genome Sequencing Center for Infectious Disease"/>
            <person name="Wu L."/>
            <person name="Ma J."/>
        </authorList>
    </citation>
    <scope>NUCLEOTIDE SEQUENCE [LARGE SCALE GENOMIC DNA]</scope>
    <source>
        <strain evidence="7">CGMCC 4.7106</strain>
    </source>
</reference>
<gene>
    <name evidence="6" type="ORF">ACFPUY_29580</name>
</gene>
<dbReference type="PANTHER" id="PTHR42939:SF1">
    <property type="entry name" value="ABC TRANSPORTER ATP-BINDING PROTEIN ALBC-RELATED"/>
    <property type="match status" value="1"/>
</dbReference>
<dbReference type="SUPFAM" id="SSF52540">
    <property type="entry name" value="P-loop containing nucleoside triphosphate hydrolases"/>
    <property type="match status" value="1"/>
</dbReference>
<comment type="caution">
    <text evidence="6">The sequence shown here is derived from an EMBL/GenBank/DDBJ whole genome shotgun (WGS) entry which is preliminary data.</text>
</comment>
<dbReference type="RefSeq" id="WP_378524927.1">
    <property type="nucleotide sequence ID" value="NZ_JBHSNW010000018.1"/>
</dbReference>
<proteinExistence type="predicted"/>
<accession>A0ABW1C2E7</accession>